<dbReference type="InterPro" id="IPR002810">
    <property type="entry name" value="NfeD-like_C"/>
</dbReference>
<dbReference type="AlphaFoldDB" id="A0A0S4QKP5"/>
<evidence type="ECO:0000256" key="2">
    <source>
        <dbReference type="ARBA" id="ARBA00022692"/>
    </source>
</evidence>
<dbReference type="PANTHER" id="PTHR33507:SF3">
    <property type="entry name" value="INNER MEMBRANE PROTEIN YBBJ"/>
    <property type="match status" value="1"/>
</dbReference>
<dbReference type="PANTHER" id="PTHR33507">
    <property type="entry name" value="INNER MEMBRANE PROTEIN YBBJ"/>
    <property type="match status" value="1"/>
</dbReference>
<evidence type="ECO:0000259" key="7">
    <source>
        <dbReference type="Pfam" id="PF01957"/>
    </source>
</evidence>
<dbReference type="Proteomes" id="UP000198802">
    <property type="component" value="Unassembled WGS sequence"/>
</dbReference>
<feature type="region of interest" description="Disordered" evidence="5">
    <location>
        <begin position="143"/>
        <end position="184"/>
    </location>
</feature>
<evidence type="ECO:0000256" key="5">
    <source>
        <dbReference type="SAM" id="MobiDB-lite"/>
    </source>
</evidence>
<proteinExistence type="predicted"/>
<sequence>MADEVVWVVVAGALLVGELFTLDLILIMFSVAALLSAGVAALGGNLIAQLVVFAVASTGLTLGLRPVARRHLQQGPELRTGTEALVGARAEVLERVDGRDGRVRLAGEVWSARSFPDTDVLDVGATVLVLRIEGARAVVCRSEPNLPPGLDLPGLDPPDPGSGGPGSGGPASGGPGAGGPVTPA</sequence>
<evidence type="ECO:0000256" key="6">
    <source>
        <dbReference type="SAM" id="Phobius"/>
    </source>
</evidence>
<keyword evidence="2 6" id="KW-0812">Transmembrane</keyword>
<dbReference type="GO" id="GO:0006508">
    <property type="term" value="P:proteolysis"/>
    <property type="evidence" value="ECO:0007669"/>
    <property type="project" value="UniProtKB-KW"/>
</dbReference>
<keyword evidence="8" id="KW-0645">Protease</keyword>
<evidence type="ECO:0000256" key="1">
    <source>
        <dbReference type="ARBA" id="ARBA00004141"/>
    </source>
</evidence>
<accession>A0A0S4QKP5</accession>
<feature type="transmembrane region" description="Helical" evidence="6">
    <location>
        <begin position="46"/>
        <end position="64"/>
    </location>
</feature>
<dbReference type="Gene3D" id="2.40.50.140">
    <property type="entry name" value="Nucleic acid-binding proteins"/>
    <property type="match status" value="1"/>
</dbReference>
<evidence type="ECO:0000256" key="4">
    <source>
        <dbReference type="ARBA" id="ARBA00023136"/>
    </source>
</evidence>
<dbReference type="EMBL" id="FAOZ01000006">
    <property type="protein sequence ID" value="CUU55801.1"/>
    <property type="molecule type" value="Genomic_DNA"/>
</dbReference>
<keyword evidence="3 6" id="KW-1133">Transmembrane helix</keyword>
<dbReference type="Pfam" id="PF01957">
    <property type="entry name" value="NfeD"/>
    <property type="match status" value="1"/>
</dbReference>
<keyword evidence="8" id="KW-0378">Hydrolase</keyword>
<reference evidence="9" key="1">
    <citation type="submission" date="2015-11" db="EMBL/GenBank/DDBJ databases">
        <authorList>
            <person name="Varghese N."/>
        </authorList>
    </citation>
    <scope>NUCLEOTIDE SEQUENCE [LARGE SCALE GENOMIC DNA]</scope>
    <source>
        <strain evidence="9">DSM 45899</strain>
    </source>
</reference>
<gene>
    <name evidence="8" type="ORF">Ga0074812_10655</name>
</gene>
<dbReference type="InterPro" id="IPR052165">
    <property type="entry name" value="Membrane_assoc_protease"/>
</dbReference>
<dbReference type="GO" id="GO:0005886">
    <property type="term" value="C:plasma membrane"/>
    <property type="evidence" value="ECO:0007669"/>
    <property type="project" value="TreeGrafter"/>
</dbReference>
<organism evidence="8 9">
    <name type="scientific">Parafrankia irregularis</name>
    <dbReference type="NCBI Taxonomy" id="795642"/>
    <lineage>
        <taxon>Bacteria</taxon>
        <taxon>Bacillati</taxon>
        <taxon>Actinomycetota</taxon>
        <taxon>Actinomycetes</taxon>
        <taxon>Frankiales</taxon>
        <taxon>Frankiaceae</taxon>
        <taxon>Parafrankia</taxon>
    </lineage>
</organism>
<evidence type="ECO:0000256" key="3">
    <source>
        <dbReference type="ARBA" id="ARBA00022989"/>
    </source>
</evidence>
<dbReference type="GO" id="GO:0008233">
    <property type="term" value="F:peptidase activity"/>
    <property type="evidence" value="ECO:0007669"/>
    <property type="project" value="UniProtKB-KW"/>
</dbReference>
<feature type="domain" description="NfeD-like C-terminal" evidence="7">
    <location>
        <begin position="83"/>
        <end position="139"/>
    </location>
</feature>
<evidence type="ECO:0000313" key="8">
    <source>
        <dbReference type="EMBL" id="CUU55801.1"/>
    </source>
</evidence>
<feature type="transmembrane region" description="Helical" evidence="6">
    <location>
        <begin position="7"/>
        <end position="40"/>
    </location>
</feature>
<name>A0A0S4QKP5_9ACTN</name>
<dbReference type="RefSeq" id="WP_091274875.1">
    <property type="nucleotide sequence ID" value="NZ_FAOZ01000006.1"/>
</dbReference>
<keyword evidence="9" id="KW-1185">Reference proteome</keyword>
<dbReference type="SUPFAM" id="SSF141322">
    <property type="entry name" value="NfeD domain-like"/>
    <property type="match status" value="1"/>
</dbReference>
<dbReference type="InterPro" id="IPR012340">
    <property type="entry name" value="NA-bd_OB-fold"/>
</dbReference>
<keyword evidence="4 6" id="KW-0472">Membrane</keyword>
<evidence type="ECO:0000313" key="9">
    <source>
        <dbReference type="Proteomes" id="UP000198802"/>
    </source>
</evidence>
<feature type="compositionally biased region" description="Gly residues" evidence="5">
    <location>
        <begin position="161"/>
        <end position="184"/>
    </location>
</feature>
<comment type="subcellular location">
    <subcellularLocation>
        <location evidence="1">Membrane</location>
        <topology evidence="1">Multi-pass membrane protein</topology>
    </subcellularLocation>
</comment>
<protein>
    <submittedName>
        <fullName evidence="8">Membrane protein implicated in regulation of membrane protease activity</fullName>
    </submittedName>
</protein>